<evidence type="ECO:0000313" key="4">
    <source>
        <dbReference type="EMBL" id="GAA3387791.1"/>
    </source>
</evidence>
<organism evidence="4 5">
    <name type="scientific">Cryptosporangium minutisporangium</name>
    <dbReference type="NCBI Taxonomy" id="113569"/>
    <lineage>
        <taxon>Bacteria</taxon>
        <taxon>Bacillati</taxon>
        <taxon>Actinomycetota</taxon>
        <taxon>Actinomycetes</taxon>
        <taxon>Cryptosporangiales</taxon>
        <taxon>Cryptosporangiaceae</taxon>
        <taxon>Cryptosporangium</taxon>
    </lineage>
</organism>
<dbReference type="InterPro" id="IPR005561">
    <property type="entry name" value="ANTAR"/>
</dbReference>
<dbReference type="Gene3D" id="3.30.450.40">
    <property type="match status" value="1"/>
</dbReference>
<dbReference type="Gene3D" id="1.10.10.10">
    <property type="entry name" value="Winged helix-like DNA-binding domain superfamily/Winged helix DNA-binding domain"/>
    <property type="match status" value="1"/>
</dbReference>
<dbReference type="PROSITE" id="PS50921">
    <property type="entry name" value="ANTAR"/>
    <property type="match status" value="1"/>
</dbReference>
<keyword evidence="5" id="KW-1185">Reference proteome</keyword>
<evidence type="ECO:0000256" key="1">
    <source>
        <dbReference type="ARBA" id="ARBA00023015"/>
    </source>
</evidence>
<keyword evidence="1" id="KW-0805">Transcription regulation</keyword>
<dbReference type="InterPro" id="IPR012074">
    <property type="entry name" value="GAF_ANTAR"/>
</dbReference>
<evidence type="ECO:0000313" key="5">
    <source>
        <dbReference type="Proteomes" id="UP001501676"/>
    </source>
</evidence>
<dbReference type="InterPro" id="IPR029016">
    <property type="entry name" value="GAF-like_dom_sf"/>
</dbReference>
<dbReference type="PIRSF" id="PIRSF036625">
    <property type="entry name" value="GAF_ANTAR"/>
    <property type="match status" value="1"/>
</dbReference>
<proteinExistence type="predicted"/>
<dbReference type="SUPFAM" id="SSF55781">
    <property type="entry name" value="GAF domain-like"/>
    <property type="match status" value="1"/>
</dbReference>
<reference evidence="5" key="1">
    <citation type="journal article" date="2019" name="Int. J. Syst. Evol. Microbiol.">
        <title>The Global Catalogue of Microorganisms (GCM) 10K type strain sequencing project: providing services to taxonomists for standard genome sequencing and annotation.</title>
        <authorList>
            <consortium name="The Broad Institute Genomics Platform"/>
            <consortium name="The Broad Institute Genome Sequencing Center for Infectious Disease"/>
            <person name="Wu L."/>
            <person name="Ma J."/>
        </authorList>
    </citation>
    <scope>NUCLEOTIDE SEQUENCE [LARGE SCALE GENOMIC DNA]</scope>
    <source>
        <strain evidence="5">JCM 9458</strain>
    </source>
</reference>
<dbReference type="Pfam" id="PF03861">
    <property type="entry name" value="ANTAR"/>
    <property type="match status" value="1"/>
</dbReference>
<evidence type="ECO:0000259" key="3">
    <source>
        <dbReference type="PROSITE" id="PS50921"/>
    </source>
</evidence>
<dbReference type="InterPro" id="IPR036388">
    <property type="entry name" value="WH-like_DNA-bd_sf"/>
</dbReference>
<dbReference type="RefSeq" id="WP_345728851.1">
    <property type="nucleotide sequence ID" value="NZ_BAAAYN010000019.1"/>
</dbReference>
<dbReference type="Pfam" id="PF13185">
    <property type="entry name" value="GAF_2"/>
    <property type="match status" value="1"/>
</dbReference>
<evidence type="ECO:0000256" key="2">
    <source>
        <dbReference type="ARBA" id="ARBA00023163"/>
    </source>
</evidence>
<accession>A0ABP6SYD3</accession>
<comment type="caution">
    <text evidence="4">The sequence shown here is derived from an EMBL/GenBank/DDBJ whole genome shotgun (WGS) entry which is preliminary data.</text>
</comment>
<name>A0ABP6SYD3_9ACTN</name>
<dbReference type="InterPro" id="IPR003018">
    <property type="entry name" value="GAF"/>
</dbReference>
<sequence>MLRICRAASEALAASGTGVSVFTAGADRGVCAASDSRSERLEELQFVLGEGPCIDAFDSRRPVLVADLTEDATARWPMYAPAVHGRGVRAVFAFPLQIGAARLGVFDVFRDQVGALSTEQLVDALTFADVTVAVLLDEQDGLGGAGGEDVTDAVEHRAELFQAQGMVMVQIGGTISEAMVRMRAYAYAENRGLSEIARDVVAGRLRFDQGDS</sequence>
<gene>
    <name evidence="4" type="ORF">GCM10020369_31560</name>
</gene>
<keyword evidence="2" id="KW-0804">Transcription</keyword>
<dbReference type="EMBL" id="BAAAYN010000019">
    <property type="protein sequence ID" value="GAA3387791.1"/>
    <property type="molecule type" value="Genomic_DNA"/>
</dbReference>
<protein>
    <submittedName>
        <fullName evidence="4">GAF domain-containing protein</fullName>
    </submittedName>
</protein>
<feature type="domain" description="ANTAR" evidence="3">
    <location>
        <begin position="139"/>
        <end position="201"/>
    </location>
</feature>
<dbReference type="Proteomes" id="UP001501676">
    <property type="component" value="Unassembled WGS sequence"/>
</dbReference>
<dbReference type="SMART" id="SM01012">
    <property type="entry name" value="ANTAR"/>
    <property type="match status" value="1"/>
</dbReference>